<dbReference type="OMA" id="FMIIRIN"/>
<proteinExistence type="predicted"/>
<dbReference type="AlphaFoldDB" id="A0A8S1P062"/>
<gene>
    <name evidence="3" type="ORF">PPRIM_AZ9-3.1.T1000019</name>
</gene>
<dbReference type="InterPro" id="IPR006571">
    <property type="entry name" value="TLDc_dom"/>
</dbReference>
<sequence>MEFKSNFNNSLDKIYKEIQTQVLIFKKEKQSLLQNFNTQYNFQEDVKQLSEFLLIQDNQIELSQDGQFIDEIFKQFELIFQNEAHNKTVQTFKDVVQNINNLNKDNQIEIISLQTKNNEKTLSLNNLCAKHKKEIIMIDIDSENKKVEQRFACVQCISDNPQCQYKTIEEINQKWNEKMKQQDHIINDLKSKRLKKKEKLNQKIAEMRKNYILQLDDINEYIENKSQMNLLVLQHKFTVRQIYLIKLLKNFKITKLKLTILMIKSNYFKIINILQTYQYNFMIIRINLKKILRISRNFVKQTNWRKTLRLQKKIIRNWNLKKLLQRMNTKLSVRLKIIQLRSQQIQNQNNNTQKKNRDYQMKDQRRSKIIMTNFYNNQENNKQTIKIKLYHQINRSKIRIIQQQKYNQGQINQAQIQNQIYFTLIKIIQQKVNKQIKNSILIYSGTKDGLNNQQYWSKVNGKGNLLMVFKSKSDHILGAYSPCIWESCCGKYVADNTLSSFIFSQTNDQVFPLMKDTKKYAIYCHQNYGPVFGNGYDMKIGGDFTDGYFNLGSSYQYSLQNHEEIKPYLFGQKKPEIKECQIYELQFF</sequence>
<organism evidence="3 4">
    <name type="scientific">Paramecium primaurelia</name>
    <dbReference type="NCBI Taxonomy" id="5886"/>
    <lineage>
        <taxon>Eukaryota</taxon>
        <taxon>Sar</taxon>
        <taxon>Alveolata</taxon>
        <taxon>Ciliophora</taxon>
        <taxon>Intramacronucleata</taxon>
        <taxon>Oligohymenophorea</taxon>
        <taxon>Peniculida</taxon>
        <taxon>Parameciidae</taxon>
        <taxon>Paramecium</taxon>
    </lineage>
</organism>
<protein>
    <recommendedName>
        <fullName evidence="2">TLDc domain-containing protein</fullName>
    </recommendedName>
</protein>
<evidence type="ECO:0000313" key="3">
    <source>
        <dbReference type="EMBL" id="CAD8095956.1"/>
    </source>
</evidence>
<reference evidence="3" key="1">
    <citation type="submission" date="2021-01" db="EMBL/GenBank/DDBJ databases">
        <authorList>
            <consortium name="Genoscope - CEA"/>
            <person name="William W."/>
        </authorList>
    </citation>
    <scope>NUCLEOTIDE SEQUENCE</scope>
</reference>
<feature type="domain" description="TLDc" evidence="2">
    <location>
        <begin position="416"/>
        <end position="585"/>
    </location>
</feature>
<comment type="caution">
    <text evidence="3">The sequence shown here is derived from an EMBL/GenBank/DDBJ whole genome shotgun (WGS) entry which is preliminary data.</text>
</comment>
<evidence type="ECO:0000259" key="2">
    <source>
        <dbReference type="Pfam" id="PF07534"/>
    </source>
</evidence>
<evidence type="ECO:0000256" key="1">
    <source>
        <dbReference type="SAM" id="Coils"/>
    </source>
</evidence>
<dbReference type="EMBL" id="CAJJDM010000103">
    <property type="protein sequence ID" value="CAD8095956.1"/>
    <property type="molecule type" value="Genomic_DNA"/>
</dbReference>
<keyword evidence="1" id="KW-0175">Coiled coil</keyword>
<dbReference type="Proteomes" id="UP000688137">
    <property type="component" value="Unassembled WGS sequence"/>
</dbReference>
<name>A0A8S1P062_PARPR</name>
<feature type="coiled-coil region" evidence="1">
    <location>
        <begin position="335"/>
        <end position="362"/>
    </location>
</feature>
<dbReference type="Pfam" id="PF07534">
    <property type="entry name" value="TLD"/>
    <property type="match status" value="1"/>
</dbReference>
<feature type="coiled-coil region" evidence="1">
    <location>
        <begin position="172"/>
        <end position="210"/>
    </location>
</feature>
<keyword evidence="4" id="KW-1185">Reference proteome</keyword>
<evidence type="ECO:0000313" key="4">
    <source>
        <dbReference type="Proteomes" id="UP000688137"/>
    </source>
</evidence>
<accession>A0A8S1P062</accession>